<dbReference type="EMBL" id="JAEPQZ010000008">
    <property type="protein sequence ID" value="KAG2177767.1"/>
    <property type="molecule type" value="Genomic_DNA"/>
</dbReference>
<evidence type="ECO:0000313" key="3">
    <source>
        <dbReference type="EMBL" id="KAG2177767.1"/>
    </source>
</evidence>
<dbReference type="Proteomes" id="UP000654370">
    <property type="component" value="Unassembled WGS sequence"/>
</dbReference>
<evidence type="ECO:0000256" key="1">
    <source>
        <dbReference type="ARBA" id="ARBA00022801"/>
    </source>
</evidence>
<dbReference type="AlphaFoldDB" id="A0A8H7PPD7"/>
<reference evidence="3" key="1">
    <citation type="submission" date="2020-12" db="EMBL/GenBank/DDBJ databases">
        <title>Metabolic potential, ecology and presence of endohyphal bacteria is reflected in genomic diversity of Mucoromycotina.</title>
        <authorList>
            <person name="Muszewska A."/>
            <person name="Okrasinska A."/>
            <person name="Steczkiewicz K."/>
            <person name="Drgas O."/>
            <person name="Orlowska M."/>
            <person name="Perlinska-Lenart U."/>
            <person name="Aleksandrzak-Piekarczyk T."/>
            <person name="Szatraj K."/>
            <person name="Zielenkiewicz U."/>
            <person name="Pilsyk S."/>
            <person name="Malc E."/>
            <person name="Mieczkowski P."/>
            <person name="Kruszewska J.S."/>
            <person name="Biernat P."/>
            <person name="Pawlowska J."/>
        </authorList>
    </citation>
    <scope>NUCLEOTIDE SEQUENCE</scope>
    <source>
        <strain evidence="3">WA0000067209</strain>
    </source>
</reference>
<gene>
    <name evidence="3" type="ORF">INT43_003014</name>
</gene>
<organism evidence="3 4">
    <name type="scientific">Mortierella isabellina</name>
    <name type="common">Filamentous fungus</name>
    <name type="synonym">Umbelopsis isabellina</name>
    <dbReference type="NCBI Taxonomy" id="91625"/>
    <lineage>
        <taxon>Eukaryota</taxon>
        <taxon>Fungi</taxon>
        <taxon>Fungi incertae sedis</taxon>
        <taxon>Mucoromycota</taxon>
        <taxon>Mucoromycotina</taxon>
        <taxon>Umbelopsidomycetes</taxon>
        <taxon>Umbelopsidales</taxon>
        <taxon>Umbelopsidaceae</taxon>
        <taxon>Umbelopsis</taxon>
    </lineage>
</organism>
<evidence type="ECO:0000313" key="4">
    <source>
        <dbReference type="Proteomes" id="UP000654370"/>
    </source>
</evidence>
<dbReference type="InterPro" id="IPR050300">
    <property type="entry name" value="GDXG_lipolytic_enzyme"/>
</dbReference>
<keyword evidence="4" id="KW-1185">Reference proteome</keyword>
<dbReference type="InterPro" id="IPR029058">
    <property type="entry name" value="AB_hydrolase_fold"/>
</dbReference>
<sequence>MTAEEEAAPNLEALLTMSAPELRATMIALREKQTAHCPPPKLEEPANITNSDFRGPESIVPVRIYTPKGSGPFPCIVFYHGGGWVFGNLDVYDSLCRAMCVGTGAVLVSVDYRLAPENKFPAAVEDAYAALLHVKKNAKIYNIDTTRIAVAGDSAGGNISAVVTLMTRDRKGPNIKFQCLIYPACDFRSTAGQHSAMLQHKSEDADNIYASPLKADLSGLPAAYLLTCDDDVALRDEGRAYYEKLEACGVPCEYVNMEGLSHGFFDQNKHQVPAIAKYQDDAFLAIKKGLA</sequence>
<evidence type="ECO:0000259" key="2">
    <source>
        <dbReference type="Pfam" id="PF07859"/>
    </source>
</evidence>
<comment type="caution">
    <text evidence="3">The sequence shown here is derived from an EMBL/GenBank/DDBJ whole genome shotgun (WGS) entry which is preliminary data.</text>
</comment>
<protein>
    <recommendedName>
        <fullName evidence="2">Alpha/beta hydrolase fold-3 domain-containing protein</fullName>
    </recommendedName>
</protein>
<accession>A0A8H7PPD7</accession>
<dbReference type="OrthoDB" id="408631at2759"/>
<proteinExistence type="predicted"/>
<dbReference type="Gene3D" id="3.40.50.1820">
    <property type="entry name" value="alpha/beta hydrolase"/>
    <property type="match status" value="1"/>
</dbReference>
<keyword evidence="1" id="KW-0378">Hydrolase</keyword>
<dbReference type="Pfam" id="PF07859">
    <property type="entry name" value="Abhydrolase_3"/>
    <property type="match status" value="1"/>
</dbReference>
<dbReference type="GO" id="GO:0016787">
    <property type="term" value="F:hydrolase activity"/>
    <property type="evidence" value="ECO:0007669"/>
    <property type="project" value="UniProtKB-KW"/>
</dbReference>
<name>A0A8H7PPD7_MORIS</name>
<dbReference type="SUPFAM" id="SSF53474">
    <property type="entry name" value="alpha/beta-Hydrolases"/>
    <property type="match status" value="1"/>
</dbReference>
<dbReference type="InterPro" id="IPR013094">
    <property type="entry name" value="AB_hydrolase_3"/>
</dbReference>
<dbReference type="PANTHER" id="PTHR48081:SF8">
    <property type="entry name" value="ALPHA_BETA HYDROLASE FOLD-3 DOMAIN-CONTAINING PROTEIN-RELATED"/>
    <property type="match status" value="1"/>
</dbReference>
<feature type="domain" description="Alpha/beta hydrolase fold-3" evidence="2">
    <location>
        <begin position="76"/>
        <end position="265"/>
    </location>
</feature>
<dbReference type="PANTHER" id="PTHR48081">
    <property type="entry name" value="AB HYDROLASE SUPERFAMILY PROTEIN C4A8.06C"/>
    <property type="match status" value="1"/>
</dbReference>